<dbReference type="GO" id="GO:0031594">
    <property type="term" value="C:neuromuscular junction"/>
    <property type="evidence" value="ECO:0007669"/>
    <property type="project" value="TreeGrafter"/>
</dbReference>
<evidence type="ECO:0000256" key="7">
    <source>
        <dbReference type="SAM" id="Phobius"/>
    </source>
</evidence>
<dbReference type="AlphaFoldDB" id="A0A8C4QGA5"/>
<evidence type="ECO:0000256" key="3">
    <source>
        <dbReference type="ARBA" id="ARBA00022692"/>
    </source>
</evidence>
<evidence type="ECO:0000313" key="10">
    <source>
        <dbReference type="Proteomes" id="UP000694388"/>
    </source>
</evidence>
<evidence type="ECO:0000259" key="8">
    <source>
        <dbReference type="PROSITE" id="PS51225"/>
    </source>
</evidence>
<proteinExistence type="inferred from homology"/>
<dbReference type="GO" id="GO:0030672">
    <property type="term" value="C:synaptic vesicle membrane"/>
    <property type="evidence" value="ECO:0007669"/>
    <property type="project" value="TreeGrafter"/>
</dbReference>
<dbReference type="PANTHER" id="PTHR10838:SF20">
    <property type="entry name" value="SYNAPTOGYRIN"/>
    <property type="match status" value="1"/>
</dbReference>
<organism evidence="9 10">
    <name type="scientific">Eptatretus burgeri</name>
    <name type="common">Inshore hagfish</name>
    <dbReference type="NCBI Taxonomy" id="7764"/>
    <lineage>
        <taxon>Eukaryota</taxon>
        <taxon>Metazoa</taxon>
        <taxon>Chordata</taxon>
        <taxon>Craniata</taxon>
        <taxon>Vertebrata</taxon>
        <taxon>Cyclostomata</taxon>
        <taxon>Myxini</taxon>
        <taxon>Myxiniformes</taxon>
        <taxon>Myxinidae</taxon>
        <taxon>Eptatretinae</taxon>
        <taxon>Eptatretus</taxon>
    </lineage>
</organism>
<feature type="transmembrane region" description="Helical" evidence="7">
    <location>
        <begin position="116"/>
        <end position="140"/>
    </location>
</feature>
<reference evidence="9" key="2">
    <citation type="submission" date="2025-09" db="UniProtKB">
        <authorList>
            <consortium name="Ensembl"/>
        </authorList>
    </citation>
    <scope>IDENTIFICATION</scope>
</reference>
<sequence>MRDVPAPASLYENARARAVRYLPKGPRTRRPMKPAWFSKQLQAALSLFSIIVFGCIINEGYINAQSASLKCVFNHNANACHYGVVVGVFAFLACIAFLALDVAFPQMSSIKDRKHAVIADLICSSVHTFLWFVGFCFLTNKWQTFVSLSHIILSSIPPTVTFDTCASYIPNDAVWLPQGGIAFLAFQRYRLGASAAFASSFPQAPAVGQNDARDMGGNKAIPTPPYITGSGVESSEAYHKPPFSEIIPGSESFAPATY</sequence>
<evidence type="ECO:0000256" key="2">
    <source>
        <dbReference type="ARBA" id="ARBA00010252"/>
    </source>
</evidence>
<dbReference type="InterPro" id="IPR016579">
    <property type="entry name" value="Synaptogyrin"/>
</dbReference>
<comment type="subcellular location">
    <subcellularLocation>
        <location evidence="1">Membrane</location>
        <topology evidence="1">Multi-pass membrane protein</topology>
    </subcellularLocation>
</comment>
<dbReference type="Pfam" id="PF01284">
    <property type="entry name" value="MARVEL"/>
    <property type="match status" value="1"/>
</dbReference>
<evidence type="ECO:0000256" key="4">
    <source>
        <dbReference type="ARBA" id="ARBA00022989"/>
    </source>
</evidence>
<evidence type="ECO:0000256" key="1">
    <source>
        <dbReference type="ARBA" id="ARBA00004141"/>
    </source>
</evidence>
<reference evidence="9" key="1">
    <citation type="submission" date="2025-08" db="UniProtKB">
        <authorList>
            <consortium name="Ensembl"/>
        </authorList>
    </citation>
    <scope>IDENTIFICATION</scope>
</reference>
<dbReference type="PANTHER" id="PTHR10838">
    <property type="entry name" value="SYNAPTOGYRIN"/>
    <property type="match status" value="1"/>
</dbReference>
<dbReference type="GeneTree" id="ENSGT00950000182935"/>
<dbReference type="PROSITE" id="PS51225">
    <property type="entry name" value="MARVEL"/>
    <property type="match status" value="1"/>
</dbReference>
<keyword evidence="3 6" id="KW-0812">Transmembrane</keyword>
<feature type="domain" description="MARVEL" evidence="8">
    <location>
        <begin position="33"/>
        <end position="190"/>
    </location>
</feature>
<evidence type="ECO:0000256" key="5">
    <source>
        <dbReference type="ARBA" id="ARBA00023136"/>
    </source>
</evidence>
<keyword evidence="5 6" id="KW-0472">Membrane</keyword>
<dbReference type="Ensembl" id="ENSEBUT00000015603.1">
    <property type="protein sequence ID" value="ENSEBUP00000015028.1"/>
    <property type="gene ID" value="ENSEBUG00000009464.1"/>
</dbReference>
<comment type="similarity">
    <text evidence="2">Belongs to the synaptogyrin family.</text>
</comment>
<accession>A0A8C4QGA5</accession>
<dbReference type="Proteomes" id="UP000694388">
    <property type="component" value="Unplaced"/>
</dbReference>
<keyword evidence="4 7" id="KW-1133">Transmembrane helix</keyword>
<name>A0A8C4QGA5_EPTBU</name>
<evidence type="ECO:0000313" key="9">
    <source>
        <dbReference type="Ensembl" id="ENSEBUP00000015028.1"/>
    </source>
</evidence>
<protein>
    <recommendedName>
        <fullName evidence="8">MARVEL domain-containing protein</fullName>
    </recommendedName>
</protein>
<feature type="transmembrane region" description="Helical" evidence="7">
    <location>
        <begin position="82"/>
        <end position="104"/>
    </location>
</feature>
<feature type="transmembrane region" description="Helical" evidence="7">
    <location>
        <begin position="41"/>
        <end position="62"/>
    </location>
</feature>
<dbReference type="InterPro" id="IPR008253">
    <property type="entry name" value="Marvel"/>
</dbReference>
<keyword evidence="10" id="KW-1185">Reference proteome</keyword>
<evidence type="ECO:0000256" key="6">
    <source>
        <dbReference type="PROSITE-ProRule" id="PRU00581"/>
    </source>
</evidence>